<keyword evidence="3" id="KW-1185">Reference proteome</keyword>
<feature type="compositionally biased region" description="Basic residues" evidence="1">
    <location>
        <begin position="82"/>
        <end position="95"/>
    </location>
</feature>
<dbReference type="EMBL" id="JASCZI010241724">
    <property type="protein sequence ID" value="MED6205801.1"/>
    <property type="molecule type" value="Genomic_DNA"/>
</dbReference>
<accession>A0ABU6Y7B5</accession>
<gene>
    <name evidence="2" type="ORF">PIB30_021087</name>
</gene>
<organism evidence="2 3">
    <name type="scientific">Stylosanthes scabra</name>
    <dbReference type="NCBI Taxonomy" id="79078"/>
    <lineage>
        <taxon>Eukaryota</taxon>
        <taxon>Viridiplantae</taxon>
        <taxon>Streptophyta</taxon>
        <taxon>Embryophyta</taxon>
        <taxon>Tracheophyta</taxon>
        <taxon>Spermatophyta</taxon>
        <taxon>Magnoliopsida</taxon>
        <taxon>eudicotyledons</taxon>
        <taxon>Gunneridae</taxon>
        <taxon>Pentapetalae</taxon>
        <taxon>rosids</taxon>
        <taxon>fabids</taxon>
        <taxon>Fabales</taxon>
        <taxon>Fabaceae</taxon>
        <taxon>Papilionoideae</taxon>
        <taxon>50 kb inversion clade</taxon>
        <taxon>dalbergioids sensu lato</taxon>
        <taxon>Dalbergieae</taxon>
        <taxon>Pterocarpus clade</taxon>
        <taxon>Stylosanthes</taxon>
    </lineage>
</organism>
<name>A0ABU6Y7B5_9FABA</name>
<reference evidence="2 3" key="1">
    <citation type="journal article" date="2023" name="Plants (Basel)">
        <title>Bridging the Gap: Combining Genomics and Transcriptomics Approaches to Understand Stylosanthes scabra, an Orphan Legume from the Brazilian Caatinga.</title>
        <authorList>
            <person name="Ferreira-Neto J.R.C."/>
            <person name="da Silva M.D."/>
            <person name="Binneck E."/>
            <person name="de Melo N.F."/>
            <person name="da Silva R.H."/>
            <person name="de Melo A.L.T.M."/>
            <person name="Pandolfi V."/>
            <person name="Bustamante F.O."/>
            <person name="Brasileiro-Vidal A.C."/>
            <person name="Benko-Iseppon A.M."/>
        </authorList>
    </citation>
    <scope>NUCLEOTIDE SEQUENCE [LARGE SCALE GENOMIC DNA]</scope>
    <source>
        <tissue evidence="2">Leaves</tissue>
    </source>
</reference>
<evidence type="ECO:0000256" key="1">
    <source>
        <dbReference type="SAM" id="MobiDB-lite"/>
    </source>
</evidence>
<protein>
    <submittedName>
        <fullName evidence="2">Uncharacterized protein</fullName>
    </submittedName>
</protein>
<proteinExistence type="predicted"/>
<sequence>MWRDRAQSRLALEMVGGVVQPSRQYLRWYYHWARLYLIGHRDPAMPAAGMIPPFLPDWLPDTPEMVQPDDDALPAEKPMNAGRRRRAAGRGRGRGAGRGGGNPARAQDNMLGAPPSLDTLAGPSHHESPMLQTHIGGIYEQPHSSHVFHPQASTPDIDFTPENYTQWVADMIGQSSYQLPPSMAETSKKLSETSEHRHLHGIPRSLAVPTYLNKRFLSSLIQ</sequence>
<feature type="region of interest" description="Disordered" evidence="1">
    <location>
        <begin position="67"/>
        <end position="115"/>
    </location>
</feature>
<evidence type="ECO:0000313" key="2">
    <source>
        <dbReference type="EMBL" id="MED6205801.1"/>
    </source>
</evidence>
<comment type="caution">
    <text evidence="2">The sequence shown here is derived from an EMBL/GenBank/DDBJ whole genome shotgun (WGS) entry which is preliminary data.</text>
</comment>
<dbReference type="Proteomes" id="UP001341840">
    <property type="component" value="Unassembled WGS sequence"/>
</dbReference>
<evidence type="ECO:0000313" key="3">
    <source>
        <dbReference type="Proteomes" id="UP001341840"/>
    </source>
</evidence>